<evidence type="ECO:0000256" key="1">
    <source>
        <dbReference type="ARBA" id="ARBA00010838"/>
    </source>
</evidence>
<evidence type="ECO:0000256" key="4">
    <source>
        <dbReference type="SAM" id="SignalP"/>
    </source>
</evidence>
<dbReference type="SUPFAM" id="SSF51445">
    <property type="entry name" value="(Trans)glycosidases"/>
    <property type="match status" value="1"/>
</dbReference>
<evidence type="ECO:0000313" key="6">
    <source>
        <dbReference type="Proteomes" id="UP001472677"/>
    </source>
</evidence>
<dbReference type="InterPro" id="IPR033132">
    <property type="entry name" value="GH_1_N_CS"/>
</dbReference>
<evidence type="ECO:0000256" key="3">
    <source>
        <dbReference type="RuleBase" id="RU003690"/>
    </source>
</evidence>
<dbReference type="Pfam" id="PF00232">
    <property type="entry name" value="Glyco_hydro_1"/>
    <property type="match status" value="1"/>
</dbReference>
<evidence type="ECO:0000256" key="2">
    <source>
        <dbReference type="ARBA" id="ARBA00022801"/>
    </source>
</evidence>
<comment type="caution">
    <text evidence="5">The sequence shown here is derived from an EMBL/GenBank/DDBJ whole genome shotgun (WGS) entry which is preliminary data.</text>
</comment>
<dbReference type="EMBL" id="JBBPBM010000041">
    <property type="protein sequence ID" value="KAK8524348.1"/>
    <property type="molecule type" value="Genomic_DNA"/>
</dbReference>
<dbReference type="PANTHER" id="PTHR10353">
    <property type="entry name" value="GLYCOSYL HYDROLASE"/>
    <property type="match status" value="1"/>
</dbReference>
<comment type="similarity">
    <text evidence="1 3">Belongs to the glycosyl hydrolase 1 family.</text>
</comment>
<dbReference type="Gene3D" id="3.20.20.80">
    <property type="entry name" value="Glycosidases"/>
    <property type="match status" value="1"/>
</dbReference>
<dbReference type="PANTHER" id="PTHR10353:SF213">
    <property type="entry name" value="BETA-GLUCOSIDASE 45-RELATED"/>
    <property type="match status" value="1"/>
</dbReference>
<evidence type="ECO:0000313" key="5">
    <source>
        <dbReference type="EMBL" id="KAK8524348.1"/>
    </source>
</evidence>
<dbReference type="InterPro" id="IPR017853">
    <property type="entry name" value="GH"/>
</dbReference>
<name>A0ABR2CVI1_9ROSI</name>
<feature type="signal peptide" evidence="4">
    <location>
        <begin position="1"/>
        <end position="28"/>
    </location>
</feature>
<feature type="chain" id="PRO_5045561762" description="Beta-glucosidase" evidence="4">
    <location>
        <begin position="29"/>
        <end position="119"/>
    </location>
</feature>
<sequence>MDVYMKLSIGFFLSQMFLLLLTKEKSLFNPPSAFPSNFLFGTASSAYQYEGAYLSDGKGLNIWDVYCHKPGNNIVDGSNGDIAVDHYHKYLEDIDLMHSLGVNSYRFSISWARILPSKC</sequence>
<reference evidence="5 6" key="1">
    <citation type="journal article" date="2024" name="G3 (Bethesda)">
        <title>Genome assembly of Hibiscus sabdariffa L. provides insights into metabolisms of medicinal natural products.</title>
        <authorList>
            <person name="Kim T."/>
        </authorList>
    </citation>
    <scope>NUCLEOTIDE SEQUENCE [LARGE SCALE GENOMIC DNA]</scope>
    <source>
        <strain evidence="5">TK-2024</strain>
        <tissue evidence="5">Old leaves</tissue>
    </source>
</reference>
<protein>
    <recommendedName>
        <fullName evidence="7">Beta-glucosidase</fullName>
    </recommendedName>
</protein>
<gene>
    <name evidence="5" type="ORF">V6N12_029214</name>
</gene>
<proteinExistence type="inferred from homology"/>
<evidence type="ECO:0008006" key="7">
    <source>
        <dbReference type="Google" id="ProtNLM"/>
    </source>
</evidence>
<keyword evidence="2" id="KW-0378">Hydrolase</keyword>
<organism evidence="5 6">
    <name type="scientific">Hibiscus sabdariffa</name>
    <name type="common">roselle</name>
    <dbReference type="NCBI Taxonomy" id="183260"/>
    <lineage>
        <taxon>Eukaryota</taxon>
        <taxon>Viridiplantae</taxon>
        <taxon>Streptophyta</taxon>
        <taxon>Embryophyta</taxon>
        <taxon>Tracheophyta</taxon>
        <taxon>Spermatophyta</taxon>
        <taxon>Magnoliopsida</taxon>
        <taxon>eudicotyledons</taxon>
        <taxon>Gunneridae</taxon>
        <taxon>Pentapetalae</taxon>
        <taxon>rosids</taxon>
        <taxon>malvids</taxon>
        <taxon>Malvales</taxon>
        <taxon>Malvaceae</taxon>
        <taxon>Malvoideae</taxon>
        <taxon>Hibiscus</taxon>
    </lineage>
</organism>
<accession>A0ABR2CVI1</accession>
<keyword evidence="4" id="KW-0732">Signal</keyword>
<dbReference type="InterPro" id="IPR001360">
    <property type="entry name" value="Glyco_hydro_1"/>
</dbReference>
<keyword evidence="6" id="KW-1185">Reference proteome</keyword>
<dbReference type="Proteomes" id="UP001472677">
    <property type="component" value="Unassembled WGS sequence"/>
</dbReference>
<dbReference type="PROSITE" id="PS00653">
    <property type="entry name" value="GLYCOSYL_HYDROL_F1_2"/>
    <property type="match status" value="1"/>
</dbReference>